<dbReference type="Proteomes" id="UP000198862">
    <property type="component" value="Unassembled WGS sequence"/>
</dbReference>
<evidence type="ECO:0000313" key="2">
    <source>
        <dbReference type="Proteomes" id="UP000198862"/>
    </source>
</evidence>
<accession>A0A1I1T9C4</accession>
<dbReference type="AlphaFoldDB" id="A0A1I1T9C4"/>
<gene>
    <name evidence="1" type="ORF">SAMN02745724_04830</name>
</gene>
<organism evidence="1 2">
    <name type="scientific">Pseudoalteromonas denitrificans DSM 6059</name>
    <dbReference type="NCBI Taxonomy" id="1123010"/>
    <lineage>
        <taxon>Bacteria</taxon>
        <taxon>Pseudomonadati</taxon>
        <taxon>Pseudomonadota</taxon>
        <taxon>Gammaproteobacteria</taxon>
        <taxon>Alteromonadales</taxon>
        <taxon>Pseudoalteromonadaceae</taxon>
        <taxon>Pseudoalteromonas</taxon>
    </lineage>
</organism>
<dbReference type="RefSeq" id="WP_091990852.1">
    <property type="nucleotide sequence ID" value="NZ_FOLO01000067.1"/>
</dbReference>
<keyword evidence="2" id="KW-1185">Reference proteome</keyword>
<dbReference type="STRING" id="1123010.SAMN02745724_04830"/>
<protein>
    <submittedName>
        <fullName evidence="1">Uncharacterized protein</fullName>
    </submittedName>
</protein>
<dbReference type="EMBL" id="FOLO01000067">
    <property type="protein sequence ID" value="SFD55237.1"/>
    <property type="molecule type" value="Genomic_DNA"/>
</dbReference>
<name>A0A1I1T9C4_9GAMM</name>
<reference evidence="1 2" key="1">
    <citation type="submission" date="2016-10" db="EMBL/GenBank/DDBJ databases">
        <authorList>
            <person name="de Groot N.N."/>
        </authorList>
    </citation>
    <scope>NUCLEOTIDE SEQUENCE [LARGE SCALE GENOMIC DNA]</scope>
    <source>
        <strain evidence="1 2">DSM 6059</strain>
    </source>
</reference>
<evidence type="ECO:0000313" key="1">
    <source>
        <dbReference type="EMBL" id="SFD55237.1"/>
    </source>
</evidence>
<dbReference type="OrthoDB" id="6306623at2"/>
<proteinExistence type="predicted"/>
<sequence>MGDLAAQSNVLSSDEAHFGAPVKAQIAQAQTDLHVLPCNWLAAQAITSAGTQWQYDNHGIEIALDYQRADIAWGYSNINLTPKDFDKLQLLERSILAMIRRPDEQQPEPGVTLTIRR</sequence>